<keyword evidence="12" id="KW-0732">Signal</keyword>
<dbReference type="eggNOG" id="ENOG502SC1K">
    <property type="taxonomic scope" value="Eukaryota"/>
</dbReference>
<evidence type="ECO:0000256" key="11">
    <source>
        <dbReference type="RuleBase" id="RU363010"/>
    </source>
</evidence>
<evidence type="ECO:0000256" key="10">
    <source>
        <dbReference type="ARBA" id="ARBA00032985"/>
    </source>
</evidence>
<comment type="subcellular location">
    <subcellularLocation>
        <location evidence="2">Membrane</location>
    </subcellularLocation>
    <subcellularLocation>
        <location evidence="11">Mitochondrion inner membrane</location>
        <topology evidence="11">Single-pass membrane protein</topology>
    </subcellularLocation>
</comment>
<dbReference type="InterPro" id="IPR031463">
    <property type="entry name" value="Mic12"/>
</dbReference>
<evidence type="ECO:0000256" key="5">
    <source>
        <dbReference type="ARBA" id="ARBA00022692"/>
    </source>
</evidence>
<dbReference type="EMBL" id="KE148146">
    <property type="protein sequence ID" value="EPE10048.1"/>
    <property type="molecule type" value="Genomic_DNA"/>
</dbReference>
<reference evidence="13 14" key="1">
    <citation type="journal article" date="2013" name="BMC Genomics">
        <title>The genome and transcriptome of the pine saprophyte Ophiostoma piceae, and a comparison with the bark beetle-associated pine pathogen Grosmannia clavigera.</title>
        <authorList>
            <person name="Haridas S."/>
            <person name="Wang Y."/>
            <person name="Lim L."/>
            <person name="Massoumi Alamouti S."/>
            <person name="Jackman S."/>
            <person name="Docking R."/>
            <person name="Robertson G."/>
            <person name="Birol I."/>
            <person name="Bohlmann J."/>
            <person name="Breuil C."/>
        </authorList>
    </citation>
    <scope>NUCLEOTIDE SEQUENCE [LARGE SCALE GENOMIC DNA]</scope>
    <source>
        <strain evidence="13 14">UAMH 11346</strain>
    </source>
</reference>
<evidence type="ECO:0000256" key="7">
    <source>
        <dbReference type="ARBA" id="ARBA00023128"/>
    </source>
</evidence>
<comment type="similarity">
    <text evidence="3 11">Belongs to the MICOS complex subunit Mic12 family.</text>
</comment>
<dbReference type="VEuPathDB" id="FungiDB:F503_05143"/>
<keyword evidence="5" id="KW-0812">Transmembrane</keyword>
<dbReference type="GO" id="GO:0061617">
    <property type="term" value="C:MICOS complex"/>
    <property type="evidence" value="ECO:0007669"/>
    <property type="project" value="UniProtKB-UniRule"/>
</dbReference>
<dbReference type="OrthoDB" id="4037694at2759"/>
<evidence type="ECO:0000313" key="13">
    <source>
        <dbReference type="EMBL" id="EPE10048.1"/>
    </source>
</evidence>
<dbReference type="AlphaFoldDB" id="S3CTM2"/>
<evidence type="ECO:0000256" key="3">
    <source>
        <dbReference type="ARBA" id="ARBA00009188"/>
    </source>
</evidence>
<keyword evidence="8" id="KW-0472">Membrane</keyword>
<evidence type="ECO:0000256" key="1">
    <source>
        <dbReference type="ARBA" id="ARBA00002689"/>
    </source>
</evidence>
<feature type="signal peptide" evidence="12">
    <location>
        <begin position="1"/>
        <end position="18"/>
    </location>
</feature>
<evidence type="ECO:0000256" key="9">
    <source>
        <dbReference type="ARBA" id="ARBA00032159"/>
    </source>
</evidence>
<feature type="chain" id="PRO_5004507639" description="MICOS complex subunit MIC12" evidence="12">
    <location>
        <begin position="19"/>
        <end position="261"/>
    </location>
</feature>
<gene>
    <name evidence="13" type="ORF">F503_05143</name>
</gene>
<comment type="function">
    <text evidence="1 11">Component of the MICOS complex, a large protein complex of the mitochondrial inner membrane that plays crucial roles in the maintenance of crista junctions, inner membrane architecture, and formation of contact sites to the outer membrane.</text>
</comment>
<evidence type="ECO:0000256" key="4">
    <source>
        <dbReference type="ARBA" id="ARBA00018170"/>
    </source>
</evidence>
<protein>
    <recommendedName>
        <fullName evidence="4 11">MICOS complex subunit MIC12</fullName>
    </recommendedName>
    <alternativeName>
        <fullName evidence="10 11">Altered inheritance of mitochondria protein 5, mitochondrial</fullName>
    </alternativeName>
    <alternativeName>
        <fullName evidence="9 11">Found in mitochondrial proteome protein 51</fullName>
    </alternativeName>
</protein>
<dbReference type="GO" id="GO:0042407">
    <property type="term" value="P:cristae formation"/>
    <property type="evidence" value="ECO:0007669"/>
    <property type="project" value="InterPro"/>
</dbReference>
<dbReference type="Proteomes" id="UP000016923">
    <property type="component" value="Unassembled WGS sequence"/>
</dbReference>
<evidence type="ECO:0000256" key="2">
    <source>
        <dbReference type="ARBA" id="ARBA00004370"/>
    </source>
</evidence>
<evidence type="ECO:0000256" key="6">
    <source>
        <dbReference type="ARBA" id="ARBA00022989"/>
    </source>
</evidence>
<keyword evidence="14" id="KW-1185">Reference proteome</keyword>
<dbReference type="GO" id="GO:0044284">
    <property type="term" value="C:mitochondrial crista junction"/>
    <property type="evidence" value="ECO:0007669"/>
    <property type="project" value="InterPro"/>
</dbReference>
<keyword evidence="7 11" id="KW-0496">Mitochondrion</keyword>
<keyword evidence="6" id="KW-1133">Transmembrane helix</keyword>
<organism evidence="13 14">
    <name type="scientific">Ophiostoma piceae (strain UAMH 11346)</name>
    <name type="common">Sap stain fungus</name>
    <dbReference type="NCBI Taxonomy" id="1262450"/>
    <lineage>
        <taxon>Eukaryota</taxon>
        <taxon>Fungi</taxon>
        <taxon>Dikarya</taxon>
        <taxon>Ascomycota</taxon>
        <taxon>Pezizomycotina</taxon>
        <taxon>Sordariomycetes</taxon>
        <taxon>Sordariomycetidae</taxon>
        <taxon>Ophiostomatales</taxon>
        <taxon>Ophiostomataceae</taxon>
        <taxon>Ophiostoma</taxon>
    </lineage>
</organism>
<keyword evidence="11" id="KW-0999">Mitochondrion inner membrane</keyword>
<dbReference type="Pfam" id="PF17050">
    <property type="entry name" value="AIM5"/>
    <property type="match status" value="1"/>
</dbReference>
<evidence type="ECO:0000256" key="8">
    <source>
        <dbReference type="ARBA" id="ARBA00023136"/>
    </source>
</evidence>
<dbReference type="OMA" id="DRWNTEV"/>
<name>S3CTM2_OPHP1</name>
<sequence length="261" mass="27364">MGFTTGFTGGVTLTLSLAYLTVVTHQANRQRQCDIVRANTNVLRALAQSDPISVARLTAPHAAGDGASIATLSTPADLSAAAAAQELYYPSKAEPPRKPRSSFTEDLKTRWNTEVEGAVRKVQTTDWVAVRENAEGVLAGVWGKAFGGSEGTPEAATAAVKERVQTVTSAVKAEAKSIQSGVAAAASEAAAAAKGVAERAVGKSKEVLATEAGKAKSSVASAAGKHSDVEQALQQRYVKAEDERMKKSVQELLDERYKHKA</sequence>
<proteinExistence type="inferred from homology"/>
<accession>S3CTM2</accession>
<evidence type="ECO:0000313" key="14">
    <source>
        <dbReference type="Proteomes" id="UP000016923"/>
    </source>
</evidence>
<evidence type="ECO:0000256" key="12">
    <source>
        <dbReference type="SAM" id="SignalP"/>
    </source>
</evidence>
<comment type="subunit">
    <text evidence="11">Component of the mitochondrial contact site and cristae organizing system (MICOS) complex.</text>
</comment>
<dbReference type="HOGENOM" id="CLU_056216_0_0_1"/>